<name>I4IXE8_MICAE</name>
<evidence type="ECO:0000256" key="1">
    <source>
        <dbReference type="SAM" id="Phobius"/>
    </source>
</evidence>
<dbReference type="AlphaFoldDB" id="I4IXE8"/>
<keyword evidence="1" id="KW-0812">Transmembrane</keyword>
<evidence type="ECO:0000313" key="2">
    <source>
        <dbReference type="EMBL" id="CCI38972.1"/>
    </source>
</evidence>
<sequence length="43" mass="4910">MLQNFTIISGAVICYVSWFTTSLTICHTLRESLSKTKQLHSYS</sequence>
<comment type="caution">
    <text evidence="2">The sequence shown here is derived from an EMBL/GenBank/DDBJ whole genome shotgun (WGS) entry which is preliminary data.</text>
</comment>
<keyword evidence="1" id="KW-0472">Membrane</keyword>
<dbReference type="Proteomes" id="UP000004047">
    <property type="component" value="Unassembled WGS sequence"/>
</dbReference>
<keyword evidence="1" id="KW-1133">Transmembrane helix</keyword>
<feature type="transmembrane region" description="Helical" evidence="1">
    <location>
        <begin position="6"/>
        <end position="29"/>
    </location>
</feature>
<protein>
    <submittedName>
        <fullName evidence="2">Uncharacterized protein</fullName>
    </submittedName>
</protein>
<proteinExistence type="predicted"/>
<gene>
    <name evidence="2" type="ORF">MICAK_770005</name>
</gene>
<evidence type="ECO:0000313" key="3">
    <source>
        <dbReference type="Proteomes" id="UP000004047"/>
    </source>
</evidence>
<reference evidence="2 3" key="1">
    <citation type="submission" date="2012-04" db="EMBL/GenBank/DDBJ databases">
        <authorList>
            <person name="Genoscope - CEA"/>
        </authorList>
    </citation>
    <scope>NUCLEOTIDE SEQUENCE [LARGE SCALE GENOMIC DNA]</scope>
    <source>
        <strain evidence="2 3">9701</strain>
    </source>
</reference>
<organism evidence="2 3">
    <name type="scientific">Microcystis aeruginosa PCC 9701</name>
    <dbReference type="NCBI Taxonomy" id="721123"/>
    <lineage>
        <taxon>Bacteria</taxon>
        <taxon>Bacillati</taxon>
        <taxon>Cyanobacteriota</taxon>
        <taxon>Cyanophyceae</taxon>
        <taxon>Oscillatoriophycideae</taxon>
        <taxon>Chroococcales</taxon>
        <taxon>Microcystaceae</taxon>
        <taxon>Microcystis</taxon>
    </lineage>
</organism>
<accession>I4IXE8</accession>
<dbReference type="HOGENOM" id="CLU_3236057_0_0_3"/>
<dbReference type="EMBL" id="CAIQ01000526">
    <property type="protein sequence ID" value="CCI38972.1"/>
    <property type="molecule type" value="Genomic_DNA"/>
</dbReference>